<sequence length="52" mass="5842">MKEESQNASEENETDIPDRKDRSKKPKLATYCTCLVLNDLGKNCDAQLKIVG</sequence>
<evidence type="ECO:0000313" key="1">
    <source>
        <dbReference type="EMBL" id="CAG8713392.1"/>
    </source>
</evidence>
<accession>A0ACA9PKV7</accession>
<evidence type="ECO:0000313" key="2">
    <source>
        <dbReference type="Proteomes" id="UP000789920"/>
    </source>
</evidence>
<dbReference type="Proteomes" id="UP000789920">
    <property type="component" value="Unassembled WGS sequence"/>
</dbReference>
<feature type="non-terminal residue" evidence="1">
    <location>
        <position position="52"/>
    </location>
</feature>
<protein>
    <submittedName>
        <fullName evidence="1">30761_t:CDS:1</fullName>
    </submittedName>
</protein>
<organism evidence="1 2">
    <name type="scientific">Racocetra persica</name>
    <dbReference type="NCBI Taxonomy" id="160502"/>
    <lineage>
        <taxon>Eukaryota</taxon>
        <taxon>Fungi</taxon>
        <taxon>Fungi incertae sedis</taxon>
        <taxon>Mucoromycota</taxon>
        <taxon>Glomeromycotina</taxon>
        <taxon>Glomeromycetes</taxon>
        <taxon>Diversisporales</taxon>
        <taxon>Gigasporaceae</taxon>
        <taxon>Racocetra</taxon>
    </lineage>
</organism>
<comment type="caution">
    <text evidence="1">The sequence shown here is derived from an EMBL/GenBank/DDBJ whole genome shotgun (WGS) entry which is preliminary data.</text>
</comment>
<dbReference type="EMBL" id="CAJVQC010021442">
    <property type="protein sequence ID" value="CAG8713392.1"/>
    <property type="molecule type" value="Genomic_DNA"/>
</dbReference>
<feature type="non-terminal residue" evidence="1">
    <location>
        <position position="1"/>
    </location>
</feature>
<gene>
    <name evidence="1" type="ORF">RPERSI_LOCUS10707</name>
</gene>
<name>A0ACA9PKV7_9GLOM</name>
<proteinExistence type="predicted"/>
<keyword evidence="2" id="KW-1185">Reference proteome</keyword>
<reference evidence="1" key="1">
    <citation type="submission" date="2021-06" db="EMBL/GenBank/DDBJ databases">
        <authorList>
            <person name="Kallberg Y."/>
            <person name="Tangrot J."/>
            <person name="Rosling A."/>
        </authorList>
    </citation>
    <scope>NUCLEOTIDE SEQUENCE</scope>
    <source>
        <strain evidence="1">MA461A</strain>
    </source>
</reference>